<keyword evidence="1" id="KW-1133">Transmembrane helix</keyword>
<evidence type="ECO:0000313" key="3">
    <source>
        <dbReference type="Proteomes" id="UP000276215"/>
    </source>
</evidence>
<organism evidence="2 3">
    <name type="scientific">Choiromyces venosus 120613-1</name>
    <dbReference type="NCBI Taxonomy" id="1336337"/>
    <lineage>
        <taxon>Eukaryota</taxon>
        <taxon>Fungi</taxon>
        <taxon>Dikarya</taxon>
        <taxon>Ascomycota</taxon>
        <taxon>Pezizomycotina</taxon>
        <taxon>Pezizomycetes</taxon>
        <taxon>Pezizales</taxon>
        <taxon>Tuberaceae</taxon>
        <taxon>Choiromyces</taxon>
    </lineage>
</organism>
<evidence type="ECO:0000313" key="2">
    <source>
        <dbReference type="EMBL" id="RPB04037.1"/>
    </source>
</evidence>
<reference evidence="2 3" key="1">
    <citation type="journal article" date="2018" name="Nat. Ecol. Evol.">
        <title>Pezizomycetes genomes reveal the molecular basis of ectomycorrhizal truffle lifestyle.</title>
        <authorList>
            <person name="Murat C."/>
            <person name="Payen T."/>
            <person name="Noel B."/>
            <person name="Kuo A."/>
            <person name="Morin E."/>
            <person name="Chen J."/>
            <person name="Kohler A."/>
            <person name="Krizsan K."/>
            <person name="Balestrini R."/>
            <person name="Da Silva C."/>
            <person name="Montanini B."/>
            <person name="Hainaut M."/>
            <person name="Levati E."/>
            <person name="Barry K.W."/>
            <person name="Belfiori B."/>
            <person name="Cichocki N."/>
            <person name="Clum A."/>
            <person name="Dockter R.B."/>
            <person name="Fauchery L."/>
            <person name="Guy J."/>
            <person name="Iotti M."/>
            <person name="Le Tacon F."/>
            <person name="Lindquist E.A."/>
            <person name="Lipzen A."/>
            <person name="Malagnac F."/>
            <person name="Mello A."/>
            <person name="Molinier V."/>
            <person name="Miyauchi S."/>
            <person name="Poulain J."/>
            <person name="Riccioni C."/>
            <person name="Rubini A."/>
            <person name="Sitrit Y."/>
            <person name="Splivallo R."/>
            <person name="Traeger S."/>
            <person name="Wang M."/>
            <person name="Zifcakova L."/>
            <person name="Wipf D."/>
            <person name="Zambonelli A."/>
            <person name="Paolocci F."/>
            <person name="Nowrousian M."/>
            <person name="Ottonello S."/>
            <person name="Baldrian P."/>
            <person name="Spatafora J.W."/>
            <person name="Henrissat B."/>
            <person name="Nagy L.G."/>
            <person name="Aury J.M."/>
            <person name="Wincker P."/>
            <person name="Grigoriev I.V."/>
            <person name="Bonfante P."/>
            <person name="Martin F.M."/>
        </authorList>
    </citation>
    <scope>NUCLEOTIDE SEQUENCE [LARGE SCALE GENOMIC DNA]</scope>
    <source>
        <strain evidence="2 3">120613-1</strain>
    </source>
</reference>
<name>A0A3N4K0C4_9PEZI</name>
<dbReference type="Proteomes" id="UP000276215">
    <property type="component" value="Unassembled WGS sequence"/>
</dbReference>
<evidence type="ECO:0000256" key="1">
    <source>
        <dbReference type="SAM" id="Phobius"/>
    </source>
</evidence>
<keyword evidence="1" id="KW-0472">Membrane</keyword>
<dbReference type="AlphaFoldDB" id="A0A3N4K0C4"/>
<sequence>MVTLNTTIKDPVSSRTISLKLAVTLMSGDTPLPPSYQMCYVIISFTTGSTLAPTIAQLIMHRKLPSDICPQCFVFRHWSPPVIRRKSCKHRIVSLHQHHPWLCVRTRKYQFLTPFSFIPDFDFSTYPHRWLFLYKLLFFREKFLRPHQRVLHLRLRLFVDTFRVGLFFFFFFFLFSSFLPGCWEWPWRKGKKKRQI</sequence>
<gene>
    <name evidence="2" type="ORF">L873DRAFT_46231</name>
</gene>
<protein>
    <submittedName>
        <fullName evidence="2">Uncharacterized protein</fullName>
    </submittedName>
</protein>
<accession>A0A3N4K0C4</accession>
<keyword evidence="1" id="KW-0812">Transmembrane</keyword>
<feature type="transmembrane region" description="Helical" evidence="1">
    <location>
        <begin position="157"/>
        <end position="179"/>
    </location>
</feature>
<dbReference type="EMBL" id="ML120360">
    <property type="protein sequence ID" value="RPB04037.1"/>
    <property type="molecule type" value="Genomic_DNA"/>
</dbReference>
<keyword evidence="3" id="KW-1185">Reference proteome</keyword>
<proteinExistence type="predicted"/>